<proteinExistence type="predicted"/>
<reference evidence="3 4" key="1">
    <citation type="submission" date="2021-03" db="EMBL/GenBank/DDBJ databases">
        <title>Sequencing the genomes of 1000 actinobacteria strains.</title>
        <authorList>
            <person name="Klenk H.-P."/>
        </authorList>
    </citation>
    <scope>NUCLEOTIDE SEQUENCE [LARGE SCALE GENOMIC DNA]</scope>
    <source>
        <strain evidence="3 4">DSM 46670</strain>
    </source>
</reference>
<dbReference type="EMBL" id="JAGINW010000001">
    <property type="protein sequence ID" value="MBP2323447.1"/>
    <property type="molecule type" value="Genomic_DNA"/>
</dbReference>
<protein>
    <recommendedName>
        <fullName evidence="2">LTD domain-containing protein</fullName>
    </recommendedName>
</protein>
<organism evidence="3 4">
    <name type="scientific">Kibdelosporangium banguiense</name>
    <dbReference type="NCBI Taxonomy" id="1365924"/>
    <lineage>
        <taxon>Bacteria</taxon>
        <taxon>Bacillati</taxon>
        <taxon>Actinomycetota</taxon>
        <taxon>Actinomycetes</taxon>
        <taxon>Pseudonocardiales</taxon>
        <taxon>Pseudonocardiaceae</taxon>
        <taxon>Kibdelosporangium</taxon>
    </lineage>
</organism>
<dbReference type="InterPro" id="IPR001322">
    <property type="entry name" value="Lamin_tail_dom"/>
</dbReference>
<keyword evidence="4" id="KW-1185">Reference proteome</keyword>
<dbReference type="RefSeq" id="WP_209639858.1">
    <property type="nucleotide sequence ID" value="NZ_JAGINW010000001.1"/>
</dbReference>
<comment type="caution">
    <text evidence="3">The sequence shown here is derived from an EMBL/GenBank/DDBJ whole genome shotgun (WGS) entry which is preliminary data.</text>
</comment>
<feature type="chain" id="PRO_5047251522" description="LTD domain-containing protein" evidence="1">
    <location>
        <begin position="26"/>
        <end position="208"/>
    </location>
</feature>
<feature type="domain" description="LTD" evidence="2">
    <location>
        <begin position="26"/>
        <end position="164"/>
    </location>
</feature>
<evidence type="ECO:0000313" key="3">
    <source>
        <dbReference type="EMBL" id="MBP2323447.1"/>
    </source>
</evidence>
<evidence type="ECO:0000256" key="1">
    <source>
        <dbReference type="SAM" id="SignalP"/>
    </source>
</evidence>
<dbReference type="PROSITE" id="PS51841">
    <property type="entry name" value="LTD"/>
    <property type="match status" value="1"/>
</dbReference>
<keyword evidence="1" id="KW-0732">Signal</keyword>
<accession>A0ABS4TGB4</accession>
<gene>
    <name evidence="3" type="ORF">JOF56_003832</name>
</gene>
<evidence type="ECO:0000313" key="4">
    <source>
        <dbReference type="Proteomes" id="UP001519332"/>
    </source>
</evidence>
<sequence length="208" mass="21779">MKRTITAVLAAFAVLGLAGAGTANASGQQGESIAPTVVPAELYISEVATRLNNLPLPTEQEFIEICTRATEPFVVPMGGIQVQATFSGADRRGLVVEIPAGTVIHPGQAYVIASPTYTLTVPDQIFETTKNLPDLFGIGLVNPATNITFDSFATIATSPFAAPPVATPLTPNDPRATSLSRVNFTGINKLDFVKTVATPGLCNPVQTR</sequence>
<evidence type="ECO:0000259" key="2">
    <source>
        <dbReference type="PROSITE" id="PS51841"/>
    </source>
</evidence>
<name>A0ABS4TGB4_9PSEU</name>
<feature type="signal peptide" evidence="1">
    <location>
        <begin position="1"/>
        <end position="25"/>
    </location>
</feature>
<dbReference type="Proteomes" id="UP001519332">
    <property type="component" value="Unassembled WGS sequence"/>
</dbReference>